<dbReference type="InParanoid" id="K9U901"/>
<feature type="domain" description="Rubredoxin-like" evidence="8">
    <location>
        <begin position="1"/>
        <end position="52"/>
    </location>
</feature>
<geneLocation type="plasmid" evidence="9 10">
    <name>pCHRO.01</name>
</geneLocation>
<keyword evidence="2 6" id="KW-0813">Transport</keyword>
<dbReference type="InterPro" id="IPR050526">
    <property type="entry name" value="Rubredoxin_ET"/>
</dbReference>
<dbReference type="GO" id="GO:0043448">
    <property type="term" value="P:alkane catabolic process"/>
    <property type="evidence" value="ECO:0007669"/>
    <property type="project" value="TreeGrafter"/>
</dbReference>
<dbReference type="OrthoDB" id="9799749at2"/>
<keyword evidence="10" id="KW-1185">Reference proteome</keyword>
<gene>
    <name evidence="9" type="ORF">Chro_5752</name>
</gene>
<dbReference type="SUPFAM" id="SSF57802">
    <property type="entry name" value="Rubredoxin-like"/>
    <property type="match status" value="1"/>
</dbReference>
<sequence length="57" mass="6195">MERYSCKVCGHIYDLAEGDPKSGIAPRTAFEDLPEDWVCPVCGAKKAKFQPVLPGGI</sequence>
<evidence type="ECO:0000259" key="8">
    <source>
        <dbReference type="PROSITE" id="PS50903"/>
    </source>
</evidence>
<dbReference type="InterPro" id="IPR024922">
    <property type="entry name" value="Rubredoxin"/>
</dbReference>
<dbReference type="RefSeq" id="WP_015163035.1">
    <property type="nucleotide sequence ID" value="NC_019699.1"/>
</dbReference>
<dbReference type="HOGENOM" id="CLU_128747_3_3_3"/>
<dbReference type="FunFam" id="2.20.28.10:FF:000001">
    <property type="entry name" value="Rubredoxin"/>
    <property type="match status" value="1"/>
</dbReference>
<comment type="cofactor">
    <cofactor evidence="6 7">
        <name>Fe(3+)</name>
        <dbReference type="ChEBI" id="CHEBI:29034"/>
    </cofactor>
    <text evidence="6 7">Binds 1 Fe(3+) ion per subunit.</text>
</comment>
<evidence type="ECO:0000256" key="2">
    <source>
        <dbReference type="ARBA" id="ARBA00022448"/>
    </source>
</evidence>
<dbReference type="Pfam" id="PF00301">
    <property type="entry name" value="Rubredoxin"/>
    <property type="match status" value="1"/>
</dbReference>
<dbReference type="EMBL" id="CP003598">
    <property type="protein sequence ID" value="AFY91098.1"/>
    <property type="molecule type" value="Genomic_DNA"/>
</dbReference>
<dbReference type="InterPro" id="IPR024935">
    <property type="entry name" value="Rubredoxin_dom"/>
</dbReference>
<feature type="binding site" evidence="7">
    <location>
        <position position="39"/>
    </location>
    <ligand>
        <name>Fe cation</name>
        <dbReference type="ChEBI" id="CHEBI:24875"/>
    </ligand>
</feature>
<feature type="binding site" evidence="7">
    <location>
        <position position="6"/>
    </location>
    <ligand>
        <name>Fe cation</name>
        <dbReference type="ChEBI" id="CHEBI:24875"/>
    </ligand>
</feature>
<organism evidence="9 10">
    <name type="scientific">Chroococcidiopsis thermalis (strain PCC 7203)</name>
    <dbReference type="NCBI Taxonomy" id="251229"/>
    <lineage>
        <taxon>Bacteria</taxon>
        <taxon>Bacillati</taxon>
        <taxon>Cyanobacteriota</taxon>
        <taxon>Cyanophyceae</taxon>
        <taxon>Chroococcidiopsidales</taxon>
        <taxon>Chroococcidiopsidaceae</taxon>
        <taxon>Chroococcidiopsis</taxon>
    </lineage>
</organism>
<dbReference type="KEGG" id="cthe:Chro_5752"/>
<comment type="similarity">
    <text evidence="1 6">Belongs to the rubredoxin family.</text>
</comment>
<dbReference type="PROSITE" id="PS00202">
    <property type="entry name" value="RUBREDOXIN"/>
    <property type="match status" value="1"/>
</dbReference>
<dbReference type="Proteomes" id="UP000010384">
    <property type="component" value="Plasmid pCHRO.01"/>
</dbReference>
<evidence type="ECO:0000313" key="9">
    <source>
        <dbReference type="EMBL" id="AFY91098.1"/>
    </source>
</evidence>
<dbReference type="Gene3D" id="2.20.28.10">
    <property type="match status" value="1"/>
</dbReference>
<evidence type="ECO:0000256" key="3">
    <source>
        <dbReference type="ARBA" id="ARBA00022723"/>
    </source>
</evidence>
<evidence type="ECO:0000313" key="10">
    <source>
        <dbReference type="Proteomes" id="UP000010384"/>
    </source>
</evidence>
<keyword evidence="4 6" id="KW-0249">Electron transport</keyword>
<name>K9U901_CHRTP</name>
<dbReference type="CDD" id="cd00730">
    <property type="entry name" value="rubredoxin"/>
    <property type="match status" value="1"/>
</dbReference>
<keyword evidence="5 6" id="KW-0408">Iron</keyword>
<dbReference type="PRINTS" id="PR00163">
    <property type="entry name" value="RUBREDOXIN"/>
</dbReference>
<evidence type="ECO:0000256" key="1">
    <source>
        <dbReference type="ARBA" id="ARBA00005337"/>
    </source>
</evidence>
<evidence type="ECO:0000256" key="6">
    <source>
        <dbReference type="PIRNR" id="PIRNR000071"/>
    </source>
</evidence>
<dbReference type="PROSITE" id="PS50903">
    <property type="entry name" value="RUBREDOXIN_LIKE"/>
    <property type="match status" value="1"/>
</dbReference>
<proteinExistence type="inferred from homology"/>
<dbReference type="PATRIC" id="fig|251229.3.peg.6723"/>
<dbReference type="AlphaFoldDB" id="K9U901"/>
<dbReference type="GO" id="GO:0005506">
    <property type="term" value="F:iron ion binding"/>
    <property type="evidence" value="ECO:0007669"/>
    <property type="project" value="InterPro"/>
</dbReference>
<dbReference type="InterPro" id="IPR018527">
    <property type="entry name" value="Rubredoxin_Fe_BS"/>
</dbReference>
<dbReference type="PANTHER" id="PTHR47627">
    <property type="entry name" value="RUBREDOXIN"/>
    <property type="match status" value="1"/>
</dbReference>
<reference evidence="9 10" key="1">
    <citation type="submission" date="2012-06" db="EMBL/GenBank/DDBJ databases">
        <title>Finished plasmid 1 of genome of Chroococcidiopsis thermalis PCC 7203.</title>
        <authorList>
            <consortium name="US DOE Joint Genome Institute"/>
            <person name="Gugger M."/>
            <person name="Coursin T."/>
            <person name="Rippka R."/>
            <person name="Tandeau De Marsac N."/>
            <person name="Huntemann M."/>
            <person name="Wei C.-L."/>
            <person name="Han J."/>
            <person name="Detter J.C."/>
            <person name="Han C."/>
            <person name="Tapia R."/>
            <person name="Davenport K."/>
            <person name="Daligault H."/>
            <person name="Erkkila T."/>
            <person name="Gu W."/>
            <person name="Munk A.C.C."/>
            <person name="Teshima H."/>
            <person name="Xu Y."/>
            <person name="Chain P."/>
            <person name="Chen A."/>
            <person name="Krypides N."/>
            <person name="Mavromatis K."/>
            <person name="Markowitz V."/>
            <person name="Szeto E."/>
            <person name="Ivanova N."/>
            <person name="Mikhailova N."/>
            <person name="Ovchinnikova G."/>
            <person name="Pagani I."/>
            <person name="Pati A."/>
            <person name="Goodwin L."/>
            <person name="Peters L."/>
            <person name="Pitluck S."/>
            <person name="Woyke T."/>
            <person name="Kerfeld C."/>
        </authorList>
    </citation>
    <scope>NUCLEOTIDE SEQUENCE [LARGE SCALE GENOMIC DNA]</scope>
    <source>
        <strain evidence="9 10">PCC 7203</strain>
        <plasmid evidence="9 10">pCHRO.01</plasmid>
    </source>
</reference>
<dbReference type="InterPro" id="IPR024934">
    <property type="entry name" value="Rubredoxin-like_dom"/>
</dbReference>
<dbReference type="PANTHER" id="PTHR47627:SF1">
    <property type="entry name" value="RUBREDOXIN-1-RELATED"/>
    <property type="match status" value="1"/>
</dbReference>
<dbReference type="PIRSF" id="PIRSF000071">
    <property type="entry name" value="Rubredoxin"/>
    <property type="match status" value="1"/>
</dbReference>
<evidence type="ECO:0000256" key="4">
    <source>
        <dbReference type="ARBA" id="ARBA00022982"/>
    </source>
</evidence>
<protein>
    <recommendedName>
        <fullName evidence="6">Rubredoxin</fullName>
    </recommendedName>
</protein>
<dbReference type="NCBIfam" id="NF045768">
    <property type="entry name" value="RubredRD"/>
    <property type="match status" value="1"/>
</dbReference>
<dbReference type="GO" id="GO:0009055">
    <property type="term" value="F:electron transfer activity"/>
    <property type="evidence" value="ECO:0007669"/>
    <property type="project" value="InterPro"/>
</dbReference>
<keyword evidence="3 6" id="KW-0479">Metal-binding</keyword>
<feature type="binding site" evidence="7">
    <location>
        <position position="42"/>
    </location>
    <ligand>
        <name>Fe cation</name>
        <dbReference type="ChEBI" id="CHEBI:24875"/>
    </ligand>
</feature>
<evidence type="ECO:0000256" key="7">
    <source>
        <dbReference type="PIRSR" id="PIRSR000071-1"/>
    </source>
</evidence>
<keyword evidence="9" id="KW-0614">Plasmid</keyword>
<feature type="binding site" evidence="7">
    <location>
        <position position="9"/>
    </location>
    <ligand>
        <name>Fe cation</name>
        <dbReference type="ChEBI" id="CHEBI:24875"/>
    </ligand>
</feature>
<accession>K9U901</accession>
<evidence type="ECO:0000256" key="5">
    <source>
        <dbReference type="ARBA" id="ARBA00023004"/>
    </source>
</evidence>